<keyword evidence="3" id="KW-1185">Reference proteome</keyword>
<comment type="caution">
    <text evidence="2">The sequence shown here is derived from an EMBL/GenBank/DDBJ whole genome shotgun (WGS) entry which is preliminary data.</text>
</comment>
<dbReference type="EMBL" id="JAGPUO010000011">
    <property type="protein sequence ID" value="KAG5659821.1"/>
    <property type="molecule type" value="Genomic_DNA"/>
</dbReference>
<dbReference type="Proteomes" id="UP000782241">
    <property type="component" value="Unassembled WGS sequence"/>
</dbReference>
<keyword evidence="1" id="KW-0732">Signal</keyword>
<feature type="signal peptide" evidence="1">
    <location>
        <begin position="1"/>
        <end position="21"/>
    </location>
</feature>
<protein>
    <recommendedName>
        <fullName evidence="4">BNR repeat-containing family member</fullName>
    </recommendedName>
</protein>
<feature type="chain" id="PRO_5040395145" description="BNR repeat-containing family member" evidence="1">
    <location>
        <begin position="22"/>
        <end position="440"/>
    </location>
</feature>
<evidence type="ECO:0000313" key="2">
    <source>
        <dbReference type="EMBL" id="KAG5659821.1"/>
    </source>
</evidence>
<dbReference type="AlphaFoldDB" id="A0A9P7KUX5"/>
<name>A0A9P7KUX5_9HYPO</name>
<dbReference type="Pfam" id="PF15892">
    <property type="entry name" value="BNR_4"/>
    <property type="match status" value="1"/>
</dbReference>
<reference evidence="2" key="1">
    <citation type="submission" date="2021-04" db="EMBL/GenBank/DDBJ databases">
        <title>Draft genome of Fusarium avenaceum strain F156N33, isolated from an atmospheric sample in Virginia.</title>
        <authorList>
            <person name="Yang S."/>
            <person name="Vinatzer B.A."/>
            <person name="Coleman J."/>
        </authorList>
    </citation>
    <scope>NUCLEOTIDE SEQUENCE</scope>
    <source>
        <strain evidence="2">F156N33</strain>
    </source>
</reference>
<evidence type="ECO:0000313" key="3">
    <source>
        <dbReference type="Proteomes" id="UP000782241"/>
    </source>
</evidence>
<dbReference type="Gene3D" id="2.120.10.10">
    <property type="match status" value="1"/>
</dbReference>
<proteinExistence type="predicted"/>
<gene>
    <name evidence="2" type="ORF">KAF25_002380</name>
</gene>
<accession>A0A9P7KUX5</accession>
<sequence>MRIDKISLTLTIASLMSAVSALTVKSTKQWTIGTDIQGSERLNGVSYQEDALITYGDYQYVTFYETAPAGYLNHFVRLGRRKISPNVQDWEYLTFDDYTQKTMDGHNMISMGISGDGKIHLSFDHHDVPINYRVSNAGIAKNVPVKWTSDLFGPVVHSLAGSTGPYSPLTYPRFEPLNNGDLLLEFRIGQSGSGDSYIHRYSSSTGKWQAQGMYIQGDDNNAYINGLDYLDGKLYTSWTVRETPNADTNHGVYFAYSNDDGKTWFNTNNTKLKKPISTSDSSTLIWDIPQNSRMVNQEGQLIDTKGRFHVLMRDVLSGKHLYQHYLRSTDGKWTKNAINPTGLNGPDLYDPRGKLAGDATGEHLFGLLPDPVKQSTGIYVATAAKGFKDWTSLAEIPNTATEPLFDRTRLHEHGILSVFIRQAGGFPDRKLQVWDFELDL</sequence>
<organism evidence="2 3">
    <name type="scientific">Fusarium avenaceum</name>
    <dbReference type="NCBI Taxonomy" id="40199"/>
    <lineage>
        <taxon>Eukaryota</taxon>
        <taxon>Fungi</taxon>
        <taxon>Dikarya</taxon>
        <taxon>Ascomycota</taxon>
        <taxon>Pezizomycotina</taxon>
        <taxon>Sordariomycetes</taxon>
        <taxon>Hypocreomycetidae</taxon>
        <taxon>Hypocreales</taxon>
        <taxon>Nectriaceae</taxon>
        <taxon>Fusarium</taxon>
        <taxon>Fusarium tricinctum species complex</taxon>
    </lineage>
</organism>
<evidence type="ECO:0000256" key="1">
    <source>
        <dbReference type="SAM" id="SignalP"/>
    </source>
</evidence>
<evidence type="ECO:0008006" key="4">
    <source>
        <dbReference type="Google" id="ProtNLM"/>
    </source>
</evidence>